<gene>
    <name evidence="12" type="ORF">F5I99_16085</name>
</gene>
<keyword evidence="3 9" id="KW-1133">Transmembrane helix</keyword>
<feature type="transmembrane region" description="Helical" evidence="9">
    <location>
        <begin position="12"/>
        <end position="30"/>
    </location>
</feature>
<keyword evidence="4 9" id="KW-0472">Membrane</keyword>
<dbReference type="InterPro" id="IPR004089">
    <property type="entry name" value="MCPsignal_dom"/>
</dbReference>
<evidence type="ECO:0000256" key="1">
    <source>
        <dbReference type="ARBA" id="ARBA00004141"/>
    </source>
</evidence>
<dbReference type="InterPro" id="IPR024478">
    <property type="entry name" value="HlyB_4HB_MCP"/>
</dbReference>
<protein>
    <submittedName>
        <fullName evidence="12">Methyl-accepting chemotaxis protein</fullName>
    </submittedName>
</protein>
<evidence type="ECO:0000256" key="5">
    <source>
        <dbReference type="ARBA" id="ARBA00023224"/>
    </source>
</evidence>
<dbReference type="SMART" id="SM00283">
    <property type="entry name" value="MA"/>
    <property type="match status" value="1"/>
</dbReference>
<evidence type="ECO:0000256" key="3">
    <source>
        <dbReference type="ARBA" id="ARBA00022989"/>
    </source>
</evidence>
<evidence type="ECO:0000256" key="8">
    <source>
        <dbReference type="SAM" id="MobiDB-lite"/>
    </source>
</evidence>
<reference evidence="12 13" key="1">
    <citation type="submission" date="2019-09" db="EMBL/GenBank/DDBJ databases">
        <title>Nitrincola iocasae sp. nov., a bacterium isolated from the sediment collected at a cold seep field in South China Sea.</title>
        <authorList>
            <person name="Zhang H."/>
            <person name="Wang H."/>
            <person name="Li C."/>
        </authorList>
    </citation>
    <scope>NUCLEOTIDE SEQUENCE [LARGE SCALE GENOMIC DNA]</scope>
    <source>
        <strain evidence="12 13">KXZD1103</strain>
    </source>
</reference>
<proteinExistence type="inferred from homology"/>
<keyword evidence="5 7" id="KW-0807">Transducer</keyword>
<feature type="transmembrane region" description="Helical" evidence="9">
    <location>
        <begin position="190"/>
        <end position="209"/>
    </location>
</feature>
<dbReference type="CDD" id="cd11386">
    <property type="entry name" value="MCP_signal"/>
    <property type="match status" value="1"/>
</dbReference>
<dbReference type="FunFam" id="1.10.287.950:FF:000001">
    <property type="entry name" value="Methyl-accepting chemotaxis sensory transducer"/>
    <property type="match status" value="1"/>
</dbReference>
<accession>A0A5J6LHC7</accession>
<dbReference type="GO" id="GO:0004888">
    <property type="term" value="F:transmembrane signaling receptor activity"/>
    <property type="evidence" value="ECO:0007669"/>
    <property type="project" value="InterPro"/>
</dbReference>
<dbReference type="KEGG" id="nik:F5I99_16085"/>
<dbReference type="CDD" id="cd06225">
    <property type="entry name" value="HAMP"/>
    <property type="match status" value="1"/>
</dbReference>
<evidence type="ECO:0000256" key="9">
    <source>
        <dbReference type="SAM" id="Phobius"/>
    </source>
</evidence>
<evidence type="ECO:0000256" key="2">
    <source>
        <dbReference type="ARBA" id="ARBA00022692"/>
    </source>
</evidence>
<evidence type="ECO:0000256" key="7">
    <source>
        <dbReference type="PROSITE-ProRule" id="PRU00284"/>
    </source>
</evidence>
<comment type="subcellular location">
    <subcellularLocation>
        <location evidence="1">Membrane</location>
        <topology evidence="1">Multi-pass membrane protein</topology>
    </subcellularLocation>
</comment>
<evidence type="ECO:0000256" key="4">
    <source>
        <dbReference type="ARBA" id="ARBA00023136"/>
    </source>
</evidence>
<evidence type="ECO:0000256" key="6">
    <source>
        <dbReference type="ARBA" id="ARBA00029447"/>
    </source>
</evidence>
<dbReference type="Pfam" id="PF00015">
    <property type="entry name" value="MCPsignal"/>
    <property type="match status" value="1"/>
</dbReference>
<dbReference type="PROSITE" id="PS50885">
    <property type="entry name" value="HAMP"/>
    <property type="match status" value="1"/>
</dbReference>
<keyword evidence="2 9" id="KW-0812">Transmembrane</keyword>
<dbReference type="PANTHER" id="PTHR32089">
    <property type="entry name" value="METHYL-ACCEPTING CHEMOTAXIS PROTEIN MCPB"/>
    <property type="match status" value="1"/>
</dbReference>
<dbReference type="RefSeq" id="WP_151057758.1">
    <property type="nucleotide sequence ID" value="NZ_CP044222.1"/>
</dbReference>
<evidence type="ECO:0000313" key="13">
    <source>
        <dbReference type="Proteomes" id="UP000325606"/>
    </source>
</evidence>
<feature type="domain" description="HAMP" evidence="11">
    <location>
        <begin position="211"/>
        <end position="264"/>
    </location>
</feature>
<evidence type="ECO:0000259" key="10">
    <source>
        <dbReference type="PROSITE" id="PS50111"/>
    </source>
</evidence>
<dbReference type="GO" id="GO:0007165">
    <property type="term" value="P:signal transduction"/>
    <property type="evidence" value="ECO:0007669"/>
    <property type="project" value="UniProtKB-KW"/>
</dbReference>
<comment type="similarity">
    <text evidence="6">Belongs to the methyl-accepting chemotaxis (MCP) protein family.</text>
</comment>
<dbReference type="PANTHER" id="PTHR32089:SF119">
    <property type="entry name" value="METHYL-ACCEPTING CHEMOTAXIS PROTEIN CTPL"/>
    <property type="match status" value="1"/>
</dbReference>
<sequence length="541" mass="58367">MLTQLNVVTRLIILSVFPILVIIASFTLAVNDMRLLNQNTHSLFENAVVPLRQLKITSDAFAVTGADAFQKFRAGVILEPELRAEIEAAEKEGQEAWALFLESEMSDAEQALVSQTETHLQTVLNTQNDFLEKAASGHLRLMALPTFNTSLFGAYDPLSETLNELIDYQLNAAATLRDQADAQYQNDRNMLFIVGILAVVISSLLAWRISLSIQRPIRKLVDVVSEIGTNSNLTLRAPVEGKDELAKLGTQFNTMMAHFQQLIRNLGNATDQLAAAAEEMSAISTQVSGGARNQEQQTTMIATAINEMTAAIAEVATNAQNASTSAEQANELSTAGMERSSQTRTAIESLASSIESSAERIGNLNEQADKITEVLDVIESIAEQTNLLALNAAIEAARAGDAGRGFAVVADEVRNLAGNTQQSTERIQKSISDLQSVAKESVKEMQKSTQAARDGVDNARANGETFEAMSAAVSTILDMNVQISSATEEQTAVANDINQNVHNVAQIVSEVVSGADQTAEASQQLAELAQRLKAEVEQFKV</sequence>
<evidence type="ECO:0000313" key="12">
    <source>
        <dbReference type="EMBL" id="QEW07888.1"/>
    </source>
</evidence>
<dbReference type="PROSITE" id="PS50111">
    <property type="entry name" value="CHEMOTAXIS_TRANSDUC_2"/>
    <property type="match status" value="1"/>
</dbReference>
<feature type="region of interest" description="Disordered" evidence="8">
    <location>
        <begin position="322"/>
        <end position="342"/>
    </location>
</feature>
<dbReference type="AlphaFoldDB" id="A0A5J6LHC7"/>
<name>A0A5J6LHC7_9GAMM</name>
<dbReference type="Gene3D" id="1.10.287.950">
    <property type="entry name" value="Methyl-accepting chemotaxis protein"/>
    <property type="match status" value="1"/>
</dbReference>
<dbReference type="Proteomes" id="UP000325606">
    <property type="component" value="Chromosome"/>
</dbReference>
<evidence type="ECO:0000259" key="11">
    <source>
        <dbReference type="PROSITE" id="PS50885"/>
    </source>
</evidence>
<dbReference type="GO" id="GO:0016020">
    <property type="term" value="C:membrane"/>
    <property type="evidence" value="ECO:0007669"/>
    <property type="project" value="UniProtKB-SubCell"/>
</dbReference>
<organism evidence="12 13">
    <name type="scientific">Nitrincola iocasae</name>
    <dbReference type="NCBI Taxonomy" id="2614693"/>
    <lineage>
        <taxon>Bacteria</taxon>
        <taxon>Pseudomonadati</taxon>
        <taxon>Pseudomonadota</taxon>
        <taxon>Gammaproteobacteria</taxon>
        <taxon>Oceanospirillales</taxon>
        <taxon>Oceanospirillaceae</taxon>
        <taxon>Nitrincola</taxon>
    </lineage>
</organism>
<dbReference type="GO" id="GO:0006935">
    <property type="term" value="P:chemotaxis"/>
    <property type="evidence" value="ECO:0007669"/>
    <property type="project" value="InterPro"/>
</dbReference>
<dbReference type="EMBL" id="CP044222">
    <property type="protein sequence ID" value="QEW07888.1"/>
    <property type="molecule type" value="Genomic_DNA"/>
</dbReference>
<feature type="domain" description="Methyl-accepting transducer" evidence="10">
    <location>
        <begin position="269"/>
        <end position="505"/>
    </location>
</feature>
<dbReference type="SUPFAM" id="SSF58104">
    <property type="entry name" value="Methyl-accepting chemotaxis protein (MCP) signaling domain"/>
    <property type="match status" value="1"/>
</dbReference>
<dbReference type="InterPro" id="IPR003660">
    <property type="entry name" value="HAMP_dom"/>
</dbReference>
<keyword evidence="13" id="KW-1185">Reference proteome</keyword>
<dbReference type="SMART" id="SM00304">
    <property type="entry name" value="HAMP"/>
    <property type="match status" value="1"/>
</dbReference>
<dbReference type="Pfam" id="PF12729">
    <property type="entry name" value="4HB_MCP_1"/>
    <property type="match status" value="1"/>
</dbReference>
<dbReference type="Pfam" id="PF00672">
    <property type="entry name" value="HAMP"/>
    <property type="match status" value="1"/>
</dbReference>
<dbReference type="InterPro" id="IPR004090">
    <property type="entry name" value="Chemotax_Me-accpt_rcpt"/>
</dbReference>
<dbReference type="PRINTS" id="PR00260">
    <property type="entry name" value="CHEMTRNSDUCR"/>
</dbReference>